<evidence type="ECO:0000256" key="13">
    <source>
        <dbReference type="ARBA" id="ARBA00023180"/>
    </source>
</evidence>
<dbReference type="GO" id="GO:0000139">
    <property type="term" value="C:Golgi membrane"/>
    <property type="evidence" value="ECO:0007669"/>
    <property type="project" value="UniProtKB-SubCell"/>
</dbReference>
<dbReference type="PANTHER" id="PTHR11214:SF3">
    <property type="entry name" value="BETA-1,3-GALACTOSYLTRANSFERASE 6"/>
    <property type="match status" value="1"/>
</dbReference>
<feature type="transmembrane region" description="Helical" evidence="15">
    <location>
        <begin position="12"/>
        <end position="36"/>
    </location>
</feature>
<keyword evidence="11 15" id="KW-0333">Golgi apparatus</keyword>
<keyword evidence="9 15" id="KW-0735">Signal-anchor</keyword>
<evidence type="ECO:0000256" key="7">
    <source>
        <dbReference type="ARBA" id="ARBA00022679"/>
    </source>
</evidence>
<comment type="subcellular location">
    <subcellularLocation>
        <location evidence="2 15">Golgi apparatus membrane</location>
        <topology evidence="2 15">Single-pass type II membrane protein</topology>
    </subcellularLocation>
</comment>
<dbReference type="Gene3D" id="3.90.550.50">
    <property type="match status" value="1"/>
</dbReference>
<dbReference type="EMBL" id="JBJQND010000011">
    <property type="protein sequence ID" value="KAL3862412.1"/>
    <property type="molecule type" value="Genomic_DNA"/>
</dbReference>
<keyword evidence="12 15" id="KW-0472">Membrane</keyword>
<evidence type="ECO:0000256" key="12">
    <source>
        <dbReference type="ARBA" id="ARBA00023136"/>
    </source>
</evidence>
<dbReference type="Proteomes" id="UP001634394">
    <property type="component" value="Unassembled WGS sequence"/>
</dbReference>
<evidence type="ECO:0000256" key="3">
    <source>
        <dbReference type="ARBA" id="ARBA00004840"/>
    </source>
</evidence>
<gene>
    <name evidence="16" type="ORF">ACJMK2_008379</name>
</gene>
<evidence type="ECO:0000256" key="11">
    <source>
        <dbReference type="ARBA" id="ARBA00023034"/>
    </source>
</evidence>
<evidence type="ECO:0000313" key="17">
    <source>
        <dbReference type="Proteomes" id="UP001634394"/>
    </source>
</evidence>
<proteinExistence type="inferred from homology"/>
<dbReference type="AlphaFoldDB" id="A0ABD3VLF0"/>
<keyword evidence="10 15" id="KW-1133">Transmembrane helix</keyword>
<name>A0ABD3VLF0_SINWO</name>
<protein>
    <recommendedName>
        <fullName evidence="15">Hexosyltransferase</fullName>
        <ecNumber evidence="15">2.4.1.-</ecNumber>
    </recommendedName>
</protein>
<keyword evidence="14" id="KW-0464">Manganese</keyword>
<dbReference type="InterPro" id="IPR002659">
    <property type="entry name" value="Glyco_trans_31"/>
</dbReference>
<dbReference type="Pfam" id="PF01762">
    <property type="entry name" value="Galactosyl_T"/>
    <property type="match status" value="1"/>
</dbReference>
<sequence length="343" mass="40038">MLRRITILERRLSHHFSTIFICGIFLTLGMLIFMSFCNMTCEDKMSTALHKDVLEDGELKNSNIRSLIPAKKISTFLIILIMSVPRNKQNRAVIRETWANSLPNNVILKFVIGVGDLAADGKILLNEENDYYKDLLMLQFFNESYTSLTEKLIESFKWIDKNVDFQFLFKGDEDTFVRVSVLLEELKSKPKTRLYWGFFDGRAHIKTKGKWQEKDWFLCDRYLPYAVGGGYVLSSDLVHYVVINSKVLKVYKSEDVSVGTWLGPLDIARVHDPRFNTEFRSRGCFDVYIVTHKQSEKDMRTLHFNLKETGRLCNQEIKYRNSYIYNWKVPPTQCCIRNDSSVP</sequence>
<keyword evidence="17" id="KW-1185">Reference proteome</keyword>
<evidence type="ECO:0000256" key="5">
    <source>
        <dbReference type="ARBA" id="ARBA00008661"/>
    </source>
</evidence>
<comment type="cofactor">
    <cofactor evidence="1">
        <name>Mn(2+)</name>
        <dbReference type="ChEBI" id="CHEBI:29035"/>
    </cofactor>
</comment>
<dbReference type="GO" id="GO:0006024">
    <property type="term" value="P:glycosaminoglycan biosynthetic process"/>
    <property type="evidence" value="ECO:0007669"/>
    <property type="project" value="UniProtKB-ARBA"/>
</dbReference>
<accession>A0ABD3VLF0</accession>
<evidence type="ECO:0000256" key="9">
    <source>
        <dbReference type="ARBA" id="ARBA00022968"/>
    </source>
</evidence>
<evidence type="ECO:0000256" key="8">
    <source>
        <dbReference type="ARBA" id="ARBA00022692"/>
    </source>
</evidence>
<evidence type="ECO:0000256" key="15">
    <source>
        <dbReference type="RuleBase" id="RU363063"/>
    </source>
</evidence>
<comment type="similarity">
    <text evidence="5 15">Belongs to the glycosyltransferase 31 family.</text>
</comment>
<comment type="pathway">
    <text evidence="4">Glycan metabolism; heparan sulfate biosynthesis.</text>
</comment>
<keyword evidence="7" id="KW-0808">Transferase</keyword>
<comment type="pathway">
    <text evidence="3">Glycan metabolism; chondroitin sulfate biosynthesis.</text>
</comment>
<organism evidence="16 17">
    <name type="scientific">Sinanodonta woodiana</name>
    <name type="common">Chinese pond mussel</name>
    <name type="synonym">Anodonta woodiana</name>
    <dbReference type="NCBI Taxonomy" id="1069815"/>
    <lineage>
        <taxon>Eukaryota</taxon>
        <taxon>Metazoa</taxon>
        <taxon>Spiralia</taxon>
        <taxon>Lophotrochozoa</taxon>
        <taxon>Mollusca</taxon>
        <taxon>Bivalvia</taxon>
        <taxon>Autobranchia</taxon>
        <taxon>Heteroconchia</taxon>
        <taxon>Palaeoheterodonta</taxon>
        <taxon>Unionida</taxon>
        <taxon>Unionoidea</taxon>
        <taxon>Unionidae</taxon>
        <taxon>Unioninae</taxon>
        <taxon>Sinanodonta</taxon>
    </lineage>
</organism>
<dbReference type="GO" id="GO:0047220">
    <property type="term" value="F:galactosylxylosylprotein 3-beta-galactosyltransferase activity"/>
    <property type="evidence" value="ECO:0007669"/>
    <property type="project" value="UniProtKB-ARBA"/>
</dbReference>
<comment type="caution">
    <text evidence="16">The sequence shown here is derived from an EMBL/GenBank/DDBJ whole genome shotgun (WGS) entry which is preliminary data.</text>
</comment>
<keyword evidence="8 15" id="KW-0812">Transmembrane</keyword>
<keyword evidence="13" id="KW-0325">Glycoprotein</keyword>
<evidence type="ECO:0000256" key="10">
    <source>
        <dbReference type="ARBA" id="ARBA00022989"/>
    </source>
</evidence>
<dbReference type="EC" id="2.4.1.-" evidence="15"/>
<evidence type="ECO:0000256" key="4">
    <source>
        <dbReference type="ARBA" id="ARBA00005093"/>
    </source>
</evidence>
<reference evidence="16 17" key="1">
    <citation type="submission" date="2024-11" db="EMBL/GenBank/DDBJ databases">
        <title>Chromosome-level genome assembly of the freshwater bivalve Anodonta woodiana.</title>
        <authorList>
            <person name="Chen X."/>
        </authorList>
    </citation>
    <scope>NUCLEOTIDE SEQUENCE [LARGE SCALE GENOMIC DNA]</scope>
    <source>
        <strain evidence="16">MN2024</strain>
        <tissue evidence="16">Gills</tissue>
    </source>
</reference>
<evidence type="ECO:0000256" key="1">
    <source>
        <dbReference type="ARBA" id="ARBA00001936"/>
    </source>
</evidence>
<evidence type="ECO:0000256" key="6">
    <source>
        <dbReference type="ARBA" id="ARBA00022676"/>
    </source>
</evidence>
<evidence type="ECO:0000256" key="14">
    <source>
        <dbReference type="ARBA" id="ARBA00023211"/>
    </source>
</evidence>
<evidence type="ECO:0000313" key="16">
    <source>
        <dbReference type="EMBL" id="KAL3862412.1"/>
    </source>
</evidence>
<keyword evidence="6 15" id="KW-0328">Glycosyltransferase</keyword>
<dbReference type="FunFam" id="3.90.550.50:FF:000018">
    <property type="entry name" value="Hexosyltransferase"/>
    <property type="match status" value="1"/>
</dbReference>
<dbReference type="PANTHER" id="PTHR11214">
    <property type="entry name" value="BETA-1,3-N-ACETYLGLUCOSAMINYLTRANSFERASE"/>
    <property type="match status" value="1"/>
</dbReference>
<evidence type="ECO:0000256" key="2">
    <source>
        <dbReference type="ARBA" id="ARBA00004323"/>
    </source>
</evidence>